<reference evidence="2 3" key="1">
    <citation type="submission" date="2019-08" db="EMBL/GenBank/DDBJ databases">
        <title>Ulvibacter marinistellae sp. nov., isolated from a starfish, Patiria pectinifera.</title>
        <authorList>
            <person name="Kawano K."/>
            <person name="Ushijima N."/>
            <person name="Kihara M."/>
            <person name="Itoh H."/>
        </authorList>
    </citation>
    <scope>NUCLEOTIDE SEQUENCE [LARGE SCALE GENOMIC DNA]</scope>
    <source>
        <strain evidence="2 3">KK4</strain>
    </source>
</reference>
<proteinExistence type="predicted"/>
<dbReference type="PROSITE" id="PS51257">
    <property type="entry name" value="PROKAR_LIPOPROTEIN"/>
    <property type="match status" value="1"/>
</dbReference>
<accession>A0A5J4FZD1</accession>
<dbReference type="Proteomes" id="UP000326994">
    <property type="component" value="Unassembled WGS sequence"/>
</dbReference>
<evidence type="ECO:0000256" key="1">
    <source>
        <dbReference type="SAM" id="MobiDB-lite"/>
    </source>
</evidence>
<feature type="region of interest" description="Disordered" evidence="1">
    <location>
        <begin position="234"/>
        <end position="273"/>
    </location>
</feature>
<organism evidence="2 3">
    <name type="scientific">Patiriisocius marinistellae</name>
    <dbReference type="NCBI Taxonomy" id="2494560"/>
    <lineage>
        <taxon>Bacteria</taxon>
        <taxon>Pseudomonadati</taxon>
        <taxon>Bacteroidota</taxon>
        <taxon>Flavobacteriia</taxon>
        <taxon>Flavobacteriales</taxon>
        <taxon>Flavobacteriaceae</taxon>
        <taxon>Patiriisocius</taxon>
    </lineage>
</organism>
<dbReference type="RefSeq" id="WP_151894535.1">
    <property type="nucleotide sequence ID" value="NZ_BKCF01000004.1"/>
</dbReference>
<gene>
    <name evidence="2" type="ORF">ULMS_21100</name>
</gene>
<comment type="caution">
    <text evidence="2">The sequence shown here is derived from an EMBL/GenBank/DDBJ whole genome shotgun (WGS) entry which is preliminary data.</text>
</comment>
<evidence type="ECO:0008006" key="4">
    <source>
        <dbReference type="Google" id="ProtNLM"/>
    </source>
</evidence>
<dbReference type="OrthoDB" id="1427559at2"/>
<keyword evidence="3" id="KW-1185">Reference proteome</keyword>
<evidence type="ECO:0000313" key="2">
    <source>
        <dbReference type="EMBL" id="GEQ86602.1"/>
    </source>
</evidence>
<feature type="compositionally biased region" description="Acidic residues" evidence="1">
    <location>
        <begin position="255"/>
        <end position="266"/>
    </location>
</feature>
<name>A0A5J4FZD1_9FLAO</name>
<sequence length="273" mass="30108">MKDLKQTIIGAIAIFLFATLFSSCGLFSEEPTGDSNDETPPEYVNEPAKIISIKQAKNMYDIYTERKVPALMWGADNPELNQNSDGTNTTDPNFKPTRYIEYSLEEIKHYISYIESEADLAGAKVGNLRIYLGAYPIKGDVFESGEVARYNRQESIFILPTTKNPANGMQQGFYTSGSANGGKREPVFLINGVEELNKKDGKVNRKGNRIGKQVSQASMLGFNIAQDNEDRSLILNDGNVVPPPKQNTDMGGSDNDNDSNDNDNDDNNNGKKG</sequence>
<dbReference type="AlphaFoldDB" id="A0A5J4FZD1"/>
<evidence type="ECO:0000313" key="3">
    <source>
        <dbReference type="Proteomes" id="UP000326994"/>
    </source>
</evidence>
<protein>
    <recommendedName>
        <fullName evidence="4">Lipoprotein</fullName>
    </recommendedName>
</protein>
<dbReference type="EMBL" id="BKCF01000004">
    <property type="protein sequence ID" value="GEQ86602.1"/>
    <property type="molecule type" value="Genomic_DNA"/>
</dbReference>